<dbReference type="PROSITE" id="PS00028">
    <property type="entry name" value="ZINC_FINGER_C2H2_1"/>
    <property type="match status" value="1"/>
</dbReference>
<reference evidence="3" key="3">
    <citation type="submission" date="2015-06" db="UniProtKB">
        <authorList>
            <consortium name="EnsemblMetazoa"/>
        </authorList>
    </citation>
    <scope>IDENTIFICATION</scope>
</reference>
<protein>
    <recommendedName>
        <fullName evidence="1">C2H2-type domain-containing protein</fullName>
    </recommendedName>
</protein>
<dbReference type="InterPro" id="IPR013087">
    <property type="entry name" value="Znf_C2H2_type"/>
</dbReference>
<name>R7UG31_CAPTE</name>
<evidence type="ECO:0000259" key="1">
    <source>
        <dbReference type="PROSITE" id="PS00028"/>
    </source>
</evidence>
<feature type="non-terminal residue" evidence="2">
    <location>
        <position position="58"/>
    </location>
</feature>
<dbReference type="STRING" id="283909.R7UG31"/>
<accession>R7UG31</accession>
<dbReference type="PANTHER" id="PTHR12451:SF0">
    <property type="entry name" value="ZINC FINGER PROTEIN CASTOR HOMOLOG 1"/>
    <property type="match status" value="1"/>
</dbReference>
<dbReference type="HOGENOM" id="CLU_2984901_0_0_1"/>
<dbReference type="InterPro" id="IPR040373">
    <property type="entry name" value="CASZ1"/>
</dbReference>
<evidence type="ECO:0000313" key="2">
    <source>
        <dbReference type="EMBL" id="ELU05489.1"/>
    </source>
</evidence>
<dbReference type="EMBL" id="AMQN01044158">
    <property type="status" value="NOT_ANNOTATED_CDS"/>
    <property type="molecule type" value="Genomic_DNA"/>
</dbReference>
<reference evidence="2 4" key="2">
    <citation type="journal article" date="2013" name="Nature">
        <title>Insights into bilaterian evolution from three spiralian genomes.</title>
        <authorList>
            <person name="Simakov O."/>
            <person name="Marletaz F."/>
            <person name="Cho S.J."/>
            <person name="Edsinger-Gonzales E."/>
            <person name="Havlak P."/>
            <person name="Hellsten U."/>
            <person name="Kuo D.H."/>
            <person name="Larsson T."/>
            <person name="Lv J."/>
            <person name="Arendt D."/>
            <person name="Savage R."/>
            <person name="Osoegawa K."/>
            <person name="de Jong P."/>
            <person name="Grimwood J."/>
            <person name="Chapman J.A."/>
            <person name="Shapiro H."/>
            <person name="Aerts A."/>
            <person name="Otillar R.P."/>
            <person name="Terry A.Y."/>
            <person name="Boore J.L."/>
            <person name="Grigoriev I.V."/>
            <person name="Lindberg D.R."/>
            <person name="Seaver E.C."/>
            <person name="Weisblat D.A."/>
            <person name="Putnam N.H."/>
            <person name="Rokhsar D.S."/>
        </authorList>
    </citation>
    <scope>NUCLEOTIDE SEQUENCE</scope>
    <source>
        <strain evidence="2 4">I ESC-2004</strain>
    </source>
</reference>
<dbReference type="PANTHER" id="PTHR12451">
    <property type="entry name" value="TRANSCRIPTION FACTOR CASTOR PROTEIN MING -RELATED"/>
    <property type="match status" value="1"/>
</dbReference>
<dbReference type="GO" id="GO:0045664">
    <property type="term" value="P:regulation of neuron differentiation"/>
    <property type="evidence" value="ECO:0007669"/>
    <property type="project" value="TreeGrafter"/>
</dbReference>
<evidence type="ECO:0000313" key="3">
    <source>
        <dbReference type="EnsemblMetazoa" id="CapteP123706"/>
    </source>
</evidence>
<reference evidence="4" key="1">
    <citation type="submission" date="2012-12" db="EMBL/GenBank/DDBJ databases">
        <authorList>
            <person name="Hellsten U."/>
            <person name="Grimwood J."/>
            <person name="Chapman J.A."/>
            <person name="Shapiro H."/>
            <person name="Aerts A."/>
            <person name="Otillar R.P."/>
            <person name="Terry A.Y."/>
            <person name="Boore J.L."/>
            <person name="Simakov O."/>
            <person name="Marletaz F."/>
            <person name="Cho S.-J."/>
            <person name="Edsinger-Gonzales E."/>
            <person name="Havlak P."/>
            <person name="Kuo D.-H."/>
            <person name="Larsson T."/>
            <person name="Lv J."/>
            <person name="Arendt D."/>
            <person name="Savage R."/>
            <person name="Osoegawa K."/>
            <person name="de Jong P."/>
            <person name="Lindberg D.R."/>
            <person name="Seaver E.C."/>
            <person name="Weisblat D.A."/>
            <person name="Putnam N.H."/>
            <person name="Grigoriev I.V."/>
            <person name="Rokhsar D.S."/>
        </authorList>
    </citation>
    <scope>NUCLEOTIDE SEQUENCE</scope>
    <source>
        <strain evidence="4">I ESC-2004</strain>
    </source>
</reference>
<dbReference type="OrthoDB" id="10063916at2759"/>
<dbReference type="EnsemblMetazoa" id="CapteT123706">
    <property type="protein sequence ID" value="CapteP123706"/>
    <property type="gene ID" value="CapteG123706"/>
</dbReference>
<dbReference type="EMBL" id="KB301453">
    <property type="protein sequence ID" value="ELU05489.1"/>
    <property type="molecule type" value="Genomic_DNA"/>
</dbReference>
<gene>
    <name evidence="2" type="ORF">CAPTEDRAFT_123706</name>
</gene>
<dbReference type="GO" id="GO:0000977">
    <property type="term" value="F:RNA polymerase II transcription regulatory region sequence-specific DNA binding"/>
    <property type="evidence" value="ECO:0007669"/>
    <property type="project" value="TreeGrafter"/>
</dbReference>
<keyword evidence="4" id="KW-1185">Reference proteome</keyword>
<proteinExistence type="predicted"/>
<dbReference type="GO" id="GO:0045944">
    <property type="term" value="P:positive regulation of transcription by RNA polymerase II"/>
    <property type="evidence" value="ECO:0007669"/>
    <property type="project" value="TreeGrafter"/>
</dbReference>
<dbReference type="GO" id="GO:0000981">
    <property type="term" value="F:DNA-binding transcription factor activity, RNA polymerase II-specific"/>
    <property type="evidence" value="ECO:0007669"/>
    <property type="project" value="TreeGrafter"/>
</dbReference>
<organism evidence="2">
    <name type="scientific">Capitella teleta</name>
    <name type="common">Polychaete worm</name>
    <dbReference type="NCBI Taxonomy" id="283909"/>
    <lineage>
        <taxon>Eukaryota</taxon>
        <taxon>Metazoa</taxon>
        <taxon>Spiralia</taxon>
        <taxon>Lophotrochozoa</taxon>
        <taxon>Annelida</taxon>
        <taxon>Polychaeta</taxon>
        <taxon>Sedentaria</taxon>
        <taxon>Scolecida</taxon>
        <taxon>Capitellidae</taxon>
        <taxon>Capitella</taxon>
    </lineage>
</organism>
<sequence>MLAKDGFKKFMKYEHCSYPECRYSKISNHIHCIREGCDYVLHSTGQLFSHKRKHERRD</sequence>
<evidence type="ECO:0000313" key="4">
    <source>
        <dbReference type="Proteomes" id="UP000014760"/>
    </source>
</evidence>
<feature type="domain" description="C2H2-type" evidence="1">
    <location>
        <begin position="32"/>
        <end position="54"/>
    </location>
</feature>
<dbReference type="AlphaFoldDB" id="R7UG31"/>
<dbReference type="GO" id="GO:0005634">
    <property type="term" value="C:nucleus"/>
    <property type="evidence" value="ECO:0007669"/>
    <property type="project" value="TreeGrafter"/>
</dbReference>
<dbReference type="Proteomes" id="UP000014760">
    <property type="component" value="Unassembled WGS sequence"/>
</dbReference>